<evidence type="ECO:0000313" key="1">
    <source>
        <dbReference type="EMBL" id="QDT90068.1"/>
    </source>
</evidence>
<name>A0A517VAP8_9PLAN</name>
<sequence length="185" mass="20729">MLCETCQGTLAPVRSGLNSKPTGGTRRRGRILNYVCGCDVQSDDQSNGWCQWFIAWWIILWKGVGRSRGMNNKMWRSVLTGVRCLAVLMWCRDENLRCAATRRHTSVTCVDSTTEYLEKTGSFIVKRTNKCRVFWCTVNWPRARPESTLIAGGAPRSSSFYAGGVRECVAAGAGIPFCFRPFVVN</sequence>
<dbReference type="AlphaFoldDB" id="A0A517VAP8"/>
<organism evidence="1 2">
    <name type="scientific">Gimesia algae</name>
    <dbReference type="NCBI Taxonomy" id="2527971"/>
    <lineage>
        <taxon>Bacteria</taxon>
        <taxon>Pseudomonadati</taxon>
        <taxon>Planctomycetota</taxon>
        <taxon>Planctomycetia</taxon>
        <taxon>Planctomycetales</taxon>
        <taxon>Planctomycetaceae</taxon>
        <taxon>Gimesia</taxon>
    </lineage>
</organism>
<reference evidence="1 2" key="1">
    <citation type="submission" date="2019-02" db="EMBL/GenBank/DDBJ databases">
        <title>Deep-cultivation of Planctomycetes and their phenomic and genomic characterization uncovers novel biology.</title>
        <authorList>
            <person name="Wiegand S."/>
            <person name="Jogler M."/>
            <person name="Boedeker C."/>
            <person name="Pinto D."/>
            <person name="Vollmers J."/>
            <person name="Rivas-Marin E."/>
            <person name="Kohn T."/>
            <person name="Peeters S.H."/>
            <person name="Heuer A."/>
            <person name="Rast P."/>
            <person name="Oberbeckmann S."/>
            <person name="Bunk B."/>
            <person name="Jeske O."/>
            <person name="Meyerdierks A."/>
            <person name="Storesund J.E."/>
            <person name="Kallscheuer N."/>
            <person name="Luecker S."/>
            <person name="Lage O.M."/>
            <person name="Pohl T."/>
            <person name="Merkel B.J."/>
            <person name="Hornburger P."/>
            <person name="Mueller R.-W."/>
            <person name="Bruemmer F."/>
            <person name="Labrenz M."/>
            <person name="Spormann A.M."/>
            <person name="Op den Camp H."/>
            <person name="Overmann J."/>
            <person name="Amann R."/>
            <person name="Jetten M.S.M."/>
            <person name="Mascher T."/>
            <person name="Medema M.H."/>
            <person name="Devos D.P."/>
            <person name="Kaster A.-K."/>
            <person name="Ovreas L."/>
            <person name="Rohde M."/>
            <person name="Galperin M.Y."/>
            <person name="Jogler C."/>
        </authorList>
    </citation>
    <scope>NUCLEOTIDE SEQUENCE [LARGE SCALE GENOMIC DNA]</scope>
    <source>
        <strain evidence="1 2">Pan161</strain>
    </source>
</reference>
<dbReference type="Proteomes" id="UP000316855">
    <property type="component" value="Chromosome"/>
</dbReference>
<proteinExistence type="predicted"/>
<gene>
    <name evidence="1" type="ORF">Pan161_17130</name>
</gene>
<keyword evidence="2" id="KW-1185">Reference proteome</keyword>
<evidence type="ECO:0000313" key="2">
    <source>
        <dbReference type="Proteomes" id="UP000316855"/>
    </source>
</evidence>
<accession>A0A517VAP8</accession>
<dbReference type="KEGG" id="gax:Pan161_17130"/>
<protein>
    <submittedName>
        <fullName evidence="1">Uncharacterized protein</fullName>
    </submittedName>
</protein>
<dbReference type="EMBL" id="CP036343">
    <property type="protein sequence ID" value="QDT90068.1"/>
    <property type="molecule type" value="Genomic_DNA"/>
</dbReference>